<feature type="domain" description="AsmA" evidence="2">
    <location>
        <begin position="346"/>
        <end position="573"/>
    </location>
</feature>
<name>A0A2K9N7D7_9PROT</name>
<dbReference type="PANTHER" id="PTHR30441:SF4">
    <property type="entry name" value="PROTEIN ASMA"/>
    <property type="match status" value="1"/>
</dbReference>
<dbReference type="AlphaFoldDB" id="A0A2K9N7D7"/>
<dbReference type="Proteomes" id="UP000234752">
    <property type="component" value="Chromosome eg_1"/>
</dbReference>
<dbReference type="GO" id="GO:0090313">
    <property type="term" value="P:regulation of protein targeting to membrane"/>
    <property type="evidence" value="ECO:0007669"/>
    <property type="project" value="TreeGrafter"/>
</dbReference>
<proteinExistence type="predicted"/>
<accession>A0A2K9N7D7</accession>
<dbReference type="KEGG" id="ncb:C0V82_00450"/>
<feature type="domain" description="AsmA" evidence="2">
    <location>
        <begin position="43"/>
        <end position="235"/>
    </location>
</feature>
<gene>
    <name evidence="3" type="ORF">C0V82_00450</name>
</gene>
<evidence type="ECO:0000313" key="3">
    <source>
        <dbReference type="EMBL" id="AUN28892.1"/>
    </source>
</evidence>
<organism evidence="3 4">
    <name type="scientific">Niveispirillum cyanobacteriorum</name>
    <dbReference type="NCBI Taxonomy" id="1612173"/>
    <lineage>
        <taxon>Bacteria</taxon>
        <taxon>Pseudomonadati</taxon>
        <taxon>Pseudomonadota</taxon>
        <taxon>Alphaproteobacteria</taxon>
        <taxon>Rhodospirillales</taxon>
        <taxon>Azospirillaceae</taxon>
        <taxon>Niveispirillum</taxon>
    </lineage>
</organism>
<dbReference type="Pfam" id="PF05170">
    <property type="entry name" value="AsmA"/>
    <property type="match status" value="2"/>
</dbReference>
<keyword evidence="1" id="KW-0472">Membrane</keyword>
<feature type="transmembrane region" description="Helical" evidence="1">
    <location>
        <begin position="45"/>
        <end position="67"/>
    </location>
</feature>
<evidence type="ECO:0000313" key="4">
    <source>
        <dbReference type="Proteomes" id="UP000234752"/>
    </source>
</evidence>
<sequence length="679" mass="70668">MARRSKTDPHERCCIRPCFGQVGLLDWHATRPTRSGRDGPDMRKFAFILSLLLLLPIGAAVALPFLVPVGAIVAEVERQVEAATGRALTIKGRVDLSYFPSIAVTADQVHFAGIRQGEDLLAVEQLAVRLRLMPLLRGKAEVEKFVLTAPVIDLTVDKQGKPNWDVSLAAAPAPADHASPGFMSDLSLAEVEIVDGRMRYTDARTGMVREATDVDVTLSLPDLDGPLTLEAALLLNGTPIALDLGIEPVRPLLSGGKAGMALRVAGAGTGLDVKGQVERQGEAPLSLSGDLSLTVTSLADLIKVATGAVPSDLPVDDLTMTGKLSGTPSRLALAGLSAKAGDLTANGNLSVKLDGLRPALGGSLSLPKLELDRYLPAPAAADPAAPAPEVGPAGWSKERIDLSAMRSADLDMTLQLAGLLVKGVEVGATTLTLKLTDGRLNAGLADTALFGGTIGGKLTLDAGRQTNALAVLAHAKGVQAEPLLTRFAGFDKLSGATDANIDIRASGTNQQELVGSLNGGGNVLFLNGAVKGVNLAQIVRSAIGHGSAEPPQTDFAEMGGTFTLTDGIAATEDFHLLAPLLRVTGKGNVNLPSKRVDMRLTPKLVGSLEGQGTTRIDVDGITVPVRVRGSFDNLSWTPDLSSSVKAALKDPKKAQDALEKLKTKDGAKGLLKGLLGKKQ</sequence>
<evidence type="ECO:0000259" key="2">
    <source>
        <dbReference type="Pfam" id="PF05170"/>
    </source>
</evidence>
<dbReference type="PANTHER" id="PTHR30441">
    <property type="entry name" value="DUF748 DOMAIN-CONTAINING PROTEIN"/>
    <property type="match status" value="1"/>
</dbReference>
<evidence type="ECO:0000256" key="1">
    <source>
        <dbReference type="SAM" id="Phobius"/>
    </source>
</evidence>
<keyword evidence="4" id="KW-1185">Reference proteome</keyword>
<dbReference type="GO" id="GO:0005886">
    <property type="term" value="C:plasma membrane"/>
    <property type="evidence" value="ECO:0007669"/>
    <property type="project" value="TreeGrafter"/>
</dbReference>
<dbReference type="InterPro" id="IPR052894">
    <property type="entry name" value="AsmA-related"/>
</dbReference>
<keyword evidence="1" id="KW-0812">Transmembrane</keyword>
<dbReference type="EMBL" id="CP025611">
    <property type="protein sequence ID" value="AUN28892.1"/>
    <property type="molecule type" value="Genomic_DNA"/>
</dbReference>
<protein>
    <recommendedName>
        <fullName evidence="2">AsmA domain-containing protein</fullName>
    </recommendedName>
</protein>
<dbReference type="InterPro" id="IPR007844">
    <property type="entry name" value="AsmA"/>
</dbReference>
<keyword evidence="1" id="KW-1133">Transmembrane helix</keyword>
<reference evidence="3 4" key="1">
    <citation type="submission" date="2017-12" db="EMBL/GenBank/DDBJ databases">
        <title>Genomes of bacteria within cyanobacterial aggregates.</title>
        <authorList>
            <person name="Cai H."/>
        </authorList>
    </citation>
    <scope>NUCLEOTIDE SEQUENCE [LARGE SCALE GENOMIC DNA]</scope>
    <source>
        <strain evidence="3 4">TH16</strain>
    </source>
</reference>